<proteinExistence type="predicted"/>
<evidence type="ECO:0000313" key="2">
    <source>
        <dbReference type="EMBL" id="EGT60467.1"/>
    </source>
</evidence>
<accession>G0NHH9</accession>
<keyword evidence="3" id="KW-1185">Reference proteome</keyword>
<dbReference type="PANTHER" id="PTHR21503:SF8">
    <property type="entry name" value="F-BOX ASSOCIATED DOMAIN-CONTAINING PROTEIN-RELATED"/>
    <property type="match status" value="1"/>
</dbReference>
<dbReference type="OMA" id="NIQRIMF"/>
<evidence type="ECO:0000259" key="1">
    <source>
        <dbReference type="Pfam" id="PF00646"/>
    </source>
</evidence>
<dbReference type="Proteomes" id="UP000008068">
    <property type="component" value="Unassembled WGS sequence"/>
</dbReference>
<organism evidence="3">
    <name type="scientific">Caenorhabditis brenneri</name>
    <name type="common">Nematode worm</name>
    <dbReference type="NCBI Taxonomy" id="135651"/>
    <lineage>
        <taxon>Eukaryota</taxon>
        <taxon>Metazoa</taxon>
        <taxon>Ecdysozoa</taxon>
        <taxon>Nematoda</taxon>
        <taxon>Chromadorea</taxon>
        <taxon>Rhabditida</taxon>
        <taxon>Rhabditina</taxon>
        <taxon>Rhabditomorpha</taxon>
        <taxon>Rhabditoidea</taxon>
        <taxon>Rhabditidae</taxon>
        <taxon>Peloderinae</taxon>
        <taxon>Caenorhabditis</taxon>
    </lineage>
</organism>
<feature type="domain" description="F-box" evidence="1">
    <location>
        <begin position="7"/>
        <end position="45"/>
    </location>
</feature>
<sequence>MVPVFPLLRLPYLCIETVILNLECLEILTFSYISKRSHRLVKLFKSPVTSIRLYLDEEGICLSLEPMEEHWNLRPLNEKVFEYINFYTSLFRCSVDCLEINGDYLPEDNIDFGFNKLQTLLIYGKKEITNDKLRYLIEHFEVTDTFIIDIPISNTFYCDPELFQAKEIWFHGTSAGWITGGILSFLSQLENIQRIMFHLPQFNIKDVISVIADWFLGRKLSFKSIIIVFKIPVHPEDLENEYLKPMPFEPERRPAGLVTMTGDEIDLSDGLDIVRGDGELATIDTDGQKFLFHVWSEDERRGLPWR</sequence>
<dbReference type="eggNOG" id="ENOG502TK5R">
    <property type="taxonomic scope" value="Eukaryota"/>
</dbReference>
<reference evidence="3" key="1">
    <citation type="submission" date="2011-07" db="EMBL/GenBank/DDBJ databases">
        <authorList>
            <consortium name="Caenorhabditis brenneri Sequencing and Analysis Consortium"/>
            <person name="Wilson R.K."/>
        </authorList>
    </citation>
    <scope>NUCLEOTIDE SEQUENCE [LARGE SCALE GENOMIC DNA]</scope>
    <source>
        <strain evidence="3">PB2801</strain>
    </source>
</reference>
<evidence type="ECO:0000313" key="3">
    <source>
        <dbReference type="Proteomes" id="UP000008068"/>
    </source>
</evidence>
<dbReference type="Pfam" id="PF00646">
    <property type="entry name" value="F-box"/>
    <property type="match status" value="1"/>
</dbReference>
<name>G0NHH9_CAEBE</name>
<dbReference type="InterPro" id="IPR001810">
    <property type="entry name" value="F-box_dom"/>
</dbReference>
<dbReference type="PANTHER" id="PTHR21503">
    <property type="entry name" value="F-BOX-CONTAINING HYPOTHETICAL PROTEIN C.ELEGANS"/>
    <property type="match status" value="1"/>
</dbReference>
<dbReference type="HOGENOM" id="CLU_052088_1_0_1"/>
<dbReference type="EMBL" id="GL379885">
    <property type="protein sequence ID" value="EGT60467.1"/>
    <property type="molecule type" value="Genomic_DNA"/>
</dbReference>
<dbReference type="OrthoDB" id="5906958at2759"/>
<dbReference type="AlphaFoldDB" id="G0NHH9"/>
<dbReference type="InParanoid" id="G0NHH9"/>
<gene>
    <name evidence="2" type="ORF">CAEBREN_07862</name>
</gene>
<protein>
    <recommendedName>
        <fullName evidence="1">F-box domain-containing protein</fullName>
    </recommendedName>
</protein>